<name>A0A6C0HK51_9ZZZZ</name>
<dbReference type="GO" id="GO:0003677">
    <property type="term" value="F:DNA binding"/>
    <property type="evidence" value="ECO:0007669"/>
    <property type="project" value="UniProtKB-KW"/>
</dbReference>
<dbReference type="EMBL" id="MN739976">
    <property type="protein sequence ID" value="QHT80992.1"/>
    <property type="molecule type" value="Genomic_DNA"/>
</dbReference>
<dbReference type="GO" id="GO:0006272">
    <property type="term" value="P:leading strand elongation"/>
    <property type="evidence" value="ECO:0007669"/>
    <property type="project" value="TreeGrafter"/>
</dbReference>
<dbReference type="Gene3D" id="3.70.10.10">
    <property type="match status" value="1"/>
</dbReference>
<dbReference type="GO" id="GO:0006298">
    <property type="term" value="P:mismatch repair"/>
    <property type="evidence" value="ECO:0007669"/>
    <property type="project" value="TreeGrafter"/>
</dbReference>
<comment type="similarity">
    <text evidence="1">Belongs to the PCNA family.</text>
</comment>
<feature type="domain" description="Proliferating cell nuclear antigen PCNA C-terminal" evidence="4">
    <location>
        <begin position="135"/>
        <end position="256"/>
    </location>
</feature>
<proteinExistence type="inferred from homology"/>
<dbReference type="GO" id="GO:0006275">
    <property type="term" value="P:regulation of DNA replication"/>
    <property type="evidence" value="ECO:0007669"/>
    <property type="project" value="InterPro"/>
</dbReference>
<dbReference type="GO" id="GO:0043626">
    <property type="term" value="C:PCNA complex"/>
    <property type="evidence" value="ECO:0007669"/>
    <property type="project" value="TreeGrafter"/>
</dbReference>
<dbReference type="PANTHER" id="PTHR11352">
    <property type="entry name" value="PROLIFERATING CELL NUCLEAR ANTIGEN"/>
    <property type="match status" value="1"/>
</dbReference>
<dbReference type="InterPro" id="IPR046938">
    <property type="entry name" value="DNA_clamp_sf"/>
</dbReference>
<keyword evidence="2" id="KW-0238">DNA-binding</keyword>
<dbReference type="InterPro" id="IPR022649">
    <property type="entry name" value="Pr_cel_nuc_antig_C"/>
</dbReference>
<sequence length="264" mass="29650">MPGDYLVEAKTVQTGAIRTLIEALKCILVEMNLTFDKDGIKMMAMDNTRTVLVHMRLDASKFEKYACSQTPTVIGLNTDHLYRIVKTASNDDILTFYIEKGDHNHLRVLLENGEKKEVTRYSLSLLDRDEPIIDMPSTDFSARITMPSVGFQKMCRDMTLLTAKTVEIKSIGTTLVLSCKGQFANRETVLGDSASEFSIKKAEPNAIISGSFSLPHLVLFTKCTNLSNNLELYMKNDWFLMIKYVIANLGEIQLCLMPCTNSPI</sequence>
<evidence type="ECO:0000256" key="2">
    <source>
        <dbReference type="ARBA" id="ARBA00023125"/>
    </source>
</evidence>
<reference evidence="5" key="1">
    <citation type="journal article" date="2020" name="Nature">
        <title>Giant virus diversity and host interactions through global metagenomics.</title>
        <authorList>
            <person name="Schulz F."/>
            <person name="Roux S."/>
            <person name="Paez-Espino D."/>
            <person name="Jungbluth S."/>
            <person name="Walsh D.A."/>
            <person name="Denef V.J."/>
            <person name="McMahon K.D."/>
            <person name="Konstantinidis K.T."/>
            <person name="Eloe-Fadrosh E.A."/>
            <person name="Kyrpides N.C."/>
            <person name="Woyke T."/>
        </authorList>
    </citation>
    <scope>NUCLEOTIDE SEQUENCE</scope>
    <source>
        <strain evidence="5">GVMAG-M-3300023184-135</strain>
    </source>
</reference>
<evidence type="ECO:0008006" key="6">
    <source>
        <dbReference type="Google" id="ProtNLM"/>
    </source>
</evidence>
<dbReference type="CDD" id="cd00577">
    <property type="entry name" value="PCNA"/>
    <property type="match status" value="1"/>
</dbReference>
<dbReference type="InterPro" id="IPR000730">
    <property type="entry name" value="Pr_cel_nuc_antig"/>
</dbReference>
<dbReference type="NCBIfam" id="TIGR00590">
    <property type="entry name" value="pcna"/>
    <property type="match status" value="1"/>
</dbReference>
<dbReference type="Pfam" id="PF00705">
    <property type="entry name" value="PCNA_N"/>
    <property type="match status" value="1"/>
</dbReference>
<dbReference type="AlphaFoldDB" id="A0A6C0HK51"/>
<organism evidence="5">
    <name type="scientific">viral metagenome</name>
    <dbReference type="NCBI Taxonomy" id="1070528"/>
    <lineage>
        <taxon>unclassified sequences</taxon>
        <taxon>metagenomes</taxon>
        <taxon>organismal metagenomes</taxon>
    </lineage>
</organism>
<dbReference type="InterPro" id="IPR022648">
    <property type="entry name" value="Pr_cel_nuc_antig_N"/>
</dbReference>
<accession>A0A6C0HK51</accession>
<dbReference type="PRINTS" id="PR00339">
    <property type="entry name" value="PCNACYCLIN"/>
</dbReference>
<dbReference type="SUPFAM" id="SSF55979">
    <property type="entry name" value="DNA clamp"/>
    <property type="match status" value="2"/>
</dbReference>
<dbReference type="Pfam" id="PF02747">
    <property type="entry name" value="PCNA_C"/>
    <property type="match status" value="1"/>
</dbReference>
<evidence type="ECO:0000259" key="4">
    <source>
        <dbReference type="Pfam" id="PF02747"/>
    </source>
</evidence>
<dbReference type="GO" id="GO:0030337">
    <property type="term" value="F:DNA polymerase processivity factor activity"/>
    <property type="evidence" value="ECO:0007669"/>
    <property type="project" value="InterPro"/>
</dbReference>
<dbReference type="PANTHER" id="PTHR11352:SF0">
    <property type="entry name" value="PROLIFERATING CELL NUCLEAR ANTIGEN"/>
    <property type="match status" value="1"/>
</dbReference>
<feature type="domain" description="Proliferating cell nuclear antigen PCNA N-terminal" evidence="3">
    <location>
        <begin position="7"/>
        <end position="128"/>
    </location>
</feature>
<evidence type="ECO:0000259" key="3">
    <source>
        <dbReference type="Pfam" id="PF00705"/>
    </source>
</evidence>
<protein>
    <recommendedName>
        <fullName evidence="6">Proliferating cell nuclear antigen PCNA N-terminal domain-containing protein</fullName>
    </recommendedName>
</protein>
<evidence type="ECO:0000313" key="5">
    <source>
        <dbReference type="EMBL" id="QHT80992.1"/>
    </source>
</evidence>
<dbReference type="GO" id="GO:0019985">
    <property type="term" value="P:translesion synthesis"/>
    <property type="evidence" value="ECO:0007669"/>
    <property type="project" value="TreeGrafter"/>
</dbReference>
<evidence type="ECO:0000256" key="1">
    <source>
        <dbReference type="ARBA" id="ARBA00010462"/>
    </source>
</evidence>